<dbReference type="Pfam" id="PF25675">
    <property type="entry name" value="Phage_nozzle"/>
    <property type="match status" value="1"/>
</dbReference>
<organism evidence="1">
    <name type="scientific">uncultured Caudovirales phage</name>
    <dbReference type="NCBI Taxonomy" id="2100421"/>
    <lineage>
        <taxon>Viruses</taxon>
        <taxon>Duplodnaviria</taxon>
        <taxon>Heunggongvirae</taxon>
        <taxon>Uroviricota</taxon>
        <taxon>Caudoviricetes</taxon>
        <taxon>Peduoviridae</taxon>
        <taxon>Maltschvirus</taxon>
        <taxon>Maltschvirus maltsch</taxon>
    </lineage>
</organism>
<evidence type="ECO:0000313" key="1">
    <source>
        <dbReference type="EMBL" id="CAB4150128.1"/>
    </source>
</evidence>
<name>A0A6J5MTQ9_9CAUD</name>
<protein>
    <recommendedName>
        <fullName evidence="2">Tail tubular protein B</fullName>
    </recommendedName>
</protein>
<gene>
    <name evidence="1" type="ORF">UFOVP562_15</name>
</gene>
<evidence type="ECO:0008006" key="2">
    <source>
        <dbReference type="Google" id="ProtNLM"/>
    </source>
</evidence>
<accession>A0A6J5MTQ9</accession>
<proteinExistence type="predicted"/>
<dbReference type="EMBL" id="LR796537">
    <property type="protein sequence ID" value="CAB4150128.1"/>
    <property type="molecule type" value="Genomic_DNA"/>
</dbReference>
<sequence>MIKVAGSLISSSIPNFVNGVSQQPYTLRLNSQGEVQENGLSTVSQGLKKRPPTKHLKKIQSTPLANCFIHTINRDSAERYITVLTNGDLKVYGINGVEKTVAFPNGKGYLSAAAPSTAFSAVTVADYTFIVNKNTAVTASSSLTATRPFEALINIKSGNFGKTYNIYVNGALQAQYVTPTGSTATDINLISTDHIAGELYNDLVAGGFTAGNWSVSKTGSLIYIKNTVTDFSVTTEDGFNSAGMVAIKGRLQKFADLPANAYENGFVVEIAGTGAGETATQPFDSYFVRYETVNTSGVGVWKEAAAPGISLGMNAATMPHILVRESDGTFTFKQATYKNRIVGNNESNPLPSFIGRTIADVFFYRNRLGLLSDEAIIFSEAGEYFNFMRTTVTQLLDSDPIDVNASHTKVSILKHAVPFNKQLLLFSEQTQFLIDQGDILSPKTIGIKVVTEFPCNVIAKPVGVGKNVYFAVEKGNNSAFREYFADLNNQANDAIDITAHIPQYIASGIYKIATAVNEDILVALSTTDPSSLYIYKYFFNANEKLQSSWSKWTYGSDSTILNVDFIGSDMYLVINRSDGVFLEKATVSLGDIGPNEPYSVHLDRKVQLGSADVSFSSGFTNINLTNLGYTPSVGTYQLVVRTHPTLKPGEIMNVTWDGTNAKVMGNITGGTYTFGRRYVFTYQLSTVVVRTSTASGGQKADTEGRLQLRKVAFNYDDAGYFKVKVTPVGRETYNYVFSGKILGQSSATLGSYGISEGRFIVPIISQNIGTNITLENDSPLPSSFLSADWEGFYVKRSSPT</sequence>
<reference evidence="1" key="1">
    <citation type="submission" date="2020-04" db="EMBL/GenBank/DDBJ databases">
        <authorList>
            <person name="Chiriac C."/>
            <person name="Salcher M."/>
            <person name="Ghai R."/>
            <person name="Kavagutti S V."/>
        </authorList>
    </citation>
    <scope>NUCLEOTIDE SEQUENCE</scope>
</reference>
<dbReference type="InterPro" id="IPR058003">
    <property type="entry name" value="Phage_gp12"/>
</dbReference>